<evidence type="ECO:0000256" key="1">
    <source>
        <dbReference type="SAM" id="Coils"/>
    </source>
</evidence>
<dbReference type="AlphaFoldDB" id="A0A5J5FVN7"/>
<evidence type="ECO:0000313" key="3">
    <source>
        <dbReference type="EMBL" id="KAA8997927.1"/>
    </source>
</evidence>
<evidence type="ECO:0000256" key="2">
    <source>
        <dbReference type="SAM" id="SignalP"/>
    </source>
</evidence>
<feature type="coiled-coil region" evidence="1">
    <location>
        <begin position="225"/>
        <end position="256"/>
    </location>
</feature>
<proteinExistence type="predicted"/>
<name>A0A5J5FVN7_9BACL</name>
<keyword evidence="4" id="KW-1185">Reference proteome</keyword>
<gene>
    <name evidence="3" type="ORF">F4V43_16860</name>
</gene>
<dbReference type="Gene3D" id="1.20.1600.10">
    <property type="entry name" value="Outer membrane efflux proteins (OEP)"/>
    <property type="match status" value="1"/>
</dbReference>
<feature type="chain" id="PRO_5023918584" evidence="2">
    <location>
        <begin position="27"/>
        <end position="427"/>
    </location>
</feature>
<dbReference type="EMBL" id="VYKK01000028">
    <property type="protein sequence ID" value="KAA8997927.1"/>
    <property type="molecule type" value="Genomic_DNA"/>
</dbReference>
<reference evidence="3 4" key="1">
    <citation type="submission" date="2019-09" db="EMBL/GenBank/DDBJ databases">
        <title>Bacillus ochoae sp. nov., Paenibacillus whitsoniae sp. nov., Paenibacillus spiritus sp. nov. Isolated from the Mars Exploration Rover during spacecraft assembly.</title>
        <authorList>
            <person name="Seuylemezian A."/>
            <person name="Vaishampayan P."/>
        </authorList>
    </citation>
    <scope>NUCLEOTIDE SEQUENCE [LARGE SCALE GENOMIC DNA]</scope>
    <source>
        <strain evidence="3 4">MER_111</strain>
    </source>
</reference>
<feature type="signal peptide" evidence="2">
    <location>
        <begin position="1"/>
        <end position="26"/>
    </location>
</feature>
<keyword evidence="2" id="KW-0732">Signal</keyword>
<evidence type="ECO:0000313" key="4">
    <source>
        <dbReference type="Proteomes" id="UP000367750"/>
    </source>
</evidence>
<dbReference type="OrthoDB" id="2617666at2"/>
<comment type="caution">
    <text evidence="3">The sequence shown here is derived from an EMBL/GenBank/DDBJ whole genome shotgun (WGS) entry which is preliminary data.</text>
</comment>
<sequence length="427" mass="48967">MIRPSRRTSIWLCLILLIVFSSSAYAEEGTIRKLSLDEATQLALQSFSEMKQTKWELAASEAEMSYIQSEKNKLASANVETKASLLTVNADDYFAEIKDWDDLKEEEQNAILQSINLQIAINRSINQWIQYQNGIQNAANQQEKNQQLETYDARLRELNCNQYLASLAVMKAEPLIRYKVKLQYIGLKMASSEMEFVQESFEDSQRLASDAAILYKAGRLSRSGLEKIQRQARAKQSELESKRNSYQIQLSQFKRELGINADLPLELDNLIIANPSSPDLKIAVDLDRNYDIKQMDAKIKLAKSNLDAAEKGTTEMKNYYTVLWSQAVEQRNTLRVELESAVEAYQAEAATLYYQFQNASSEAEDASEEAQDAYRLYVSKRISFAKLEQANQSQREAEYKLDQFRYQYLLQTERMKLAAEGVIISEK</sequence>
<accession>A0A5J5FVN7</accession>
<dbReference type="RefSeq" id="WP_150459427.1">
    <property type="nucleotide sequence ID" value="NZ_VYKK01000028.1"/>
</dbReference>
<organism evidence="3 4">
    <name type="scientific">Paenibacillus spiritus</name>
    <dbReference type="NCBI Taxonomy" id="2496557"/>
    <lineage>
        <taxon>Bacteria</taxon>
        <taxon>Bacillati</taxon>
        <taxon>Bacillota</taxon>
        <taxon>Bacilli</taxon>
        <taxon>Bacillales</taxon>
        <taxon>Paenibacillaceae</taxon>
        <taxon>Paenibacillus</taxon>
    </lineage>
</organism>
<protein>
    <submittedName>
        <fullName evidence="3">TolC family protein</fullName>
    </submittedName>
</protein>
<keyword evidence="1" id="KW-0175">Coiled coil</keyword>
<dbReference type="SUPFAM" id="SSF56954">
    <property type="entry name" value="Outer membrane efflux proteins (OEP)"/>
    <property type="match status" value="1"/>
</dbReference>
<dbReference type="Proteomes" id="UP000367750">
    <property type="component" value="Unassembled WGS sequence"/>
</dbReference>